<feature type="region of interest" description="Disordered" evidence="1">
    <location>
        <begin position="56"/>
        <end position="89"/>
    </location>
</feature>
<dbReference type="Proteomes" id="UP001596516">
    <property type="component" value="Unassembled WGS sequence"/>
</dbReference>
<feature type="compositionally biased region" description="Low complexity" evidence="1">
    <location>
        <begin position="56"/>
        <end position="80"/>
    </location>
</feature>
<dbReference type="RefSeq" id="WP_377404094.1">
    <property type="nucleotide sequence ID" value="NZ_JBHTFQ010000006.1"/>
</dbReference>
<proteinExistence type="predicted"/>
<organism evidence="2 3">
    <name type="scientific">Plastorhodobacter daqingensis</name>
    <dbReference type="NCBI Taxonomy" id="1387281"/>
    <lineage>
        <taxon>Bacteria</taxon>
        <taxon>Pseudomonadati</taxon>
        <taxon>Pseudomonadota</taxon>
        <taxon>Alphaproteobacteria</taxon>
        <taxon>Rhodobacterales</taxon>
        <taxon>Paracoccaceae</taxon>
        <taxon>Plastorhodobacter</taxon>
    </lineage>
</organism>
<dbReference type="InterPro" id="IPR019056">
    <property type="entry name" value="Phage_TAC_6"/>
</dbReference>
<dbReference type="Pfam" id="PF09550">
    <property type="entry name" value="Phage_TAC_6"/>
    <property type="match status" value="1"/>
</dbReference>
<gene>
    <name evidence="2" type="ORF">ACFQXB_12390</name>
</gene>
<comment type="caution">
    <text evidence="2">The sequence shown here is derived from an EMBL/GenBank/DDBJ whole genome shotgun (WGS) entry which is preliminary data.</text>
</comment>
<keyword evidence="3" id="KW-1185">Reference proteome</keyword>
<reference evidence="3" key="1">
    <citation type="journal article" date="2019" name="Int. J. Syst. Evol. Microbiol.">
        <title>The Global Catalogue of Microorganisms (GCM) 10K type strain sequencing project: providing services to taxonomists for standard genome sequencing and annotation.</title>
        <authorList>
            <consortium name="The Broad Institute Genomics Platform"/>
            <consortium name="The Broad Institute Genome Sequencing Center for Infectious Disease"/>
            <person name="Wu L."/>
            <person name="Ma J."/>
        </authorList>
    </citation>
    <scope>NUCLEOTIDE SEQUENCE [LARGE SCALE GENOMIC DNA]</scope>
    <source>
        <strain evidence="3">CGMCC 1.12750</strain>
    </source>
</reference>
<evidence type="ECO:0000256" key="1">
    <source>
        <dbReference type="SAM" id="MobiDB-lite"/>
    </source>
</evidence>
<sequence length="89" mass="9252">MRTLDWRGLMRAGLRDLGLTPAEFWQLTPADLLIMLGLDGGPPALNRARLEELAAAWPDGPGPGIAPAAPGAGPSAPSDPTHSTEVSDE</sequence>
<dbReference type="EMBL" id="JBHTFQ010000006">
    <property type="protein sequence ID" value="MFC7704996.1"/>
    <property type="molecule type" value="Genomic_DNA"/>
</dbReference>
<name>A0ABW2UN76_9RHOB</name>
<accession>A0ABW2UN76</accession>
<evidence type="ECO:0000313" key="2">
    <source>
        <dbReference type="EMBL" id="MFC7704996.1"/>
    </source>
</evidence>
<protein>
    <submittedName>
        <fullName evidence="2">Phage tail assembly chaperone</fullName>
    </submittedName>
</protein>
<evidence type="ECO:0000313" key="3">
    <source>
        <dbReference type="Proteomes" id="UP001596516"/>
    </source>
</evidence>